<accession>A0A8T1VVU7</accession>
<reference evidence="1" key="1">
    <citation type="submission" date="2021-02" db="EMBL/GenBank/DDBJ databases">
        <authorList>
            <person name="Palmer J.M."/>
        </authorList>
    </citation>
    <scope>NUCLEOTIDE SEQUENCE</scope>
    <source>
        <strain evidence="1">SCRP23</strain>
    </source>
</reference>
<dbReference type="Proteomes" id="UP000693981">
    <property type="component" value="Unassembled WGS sequence"/>
</dbReference>
<organism evidence="1 2">
    <name type="scientific">Phytophthora boehmeriae</name>
    <dbReference type="NCBI Taxonomy" id="109152"/>
    <lineage>
        <taxon>Eukaryota</taxon>
        <taxon>Sar</taxon>
        <taxon>Stramenopiles</taxon>
        <taxon>Oomycota</taxon>
        <taxon>Peronosporomycetes</taxon>
        <taxon>Peronosporales</taxon>
        <taxon>Peronosporaceae</taxon>
        <taxon>Phytophthora</taxon>
    </lineage>
</organism>
<protein>
    <submittedName>
        <fullName evidence="1">Uncharacterized protein</fullName>
    </submittedName>
</protein>
<dbReference type="EMBL" id="JAGDFL010000550">
    <property type="protein sequence ID" value="KAG7385435.1"/>
    <property type="molecule type" value="Genomic_DNA"/>
</dbReference>
<comment type="caution">
    <text evidence="1">The sequence shown here is derived from an EMBL/GenBank/DDBJ whole genome shotgun (WGS) entry which is preliminary data.</text>
</comment>
<dbReference type="AlphaFoldDB" id="A0A8T1VVU7"/>
<proteinExistence type="predicted"/>
<evidence type="ECO:0000313" key="2">
    <source>
        <dbReference type="Proteomes" id="UP000693981"/>
    </source>
</evidence>
<evidence type="ECO:0000313" key="1">
    <source>
        <dbReference type="EMBL" id="KAG7385435.1"/>
    </source>
</evidence>
<sequence>MTDPHEDISNDDMLINMDTSFQDDEHMEDVFLESLLNDVIVPFKGAPVLAEDYIVIDATTDSMEVLFDDAMVVQGDGFLIVPLEGDPVIDLPSVDEERHNYEQCRLARHFGPAFPGSLTTSSSTVFVNSSVRQL</sequence>
<name>A0A8T1VVU7_9STRA</name>
<keyword evidence="2" id="KW-1185">Reference proteome</keyword>
<gene>
    <name evidence="1" type="ORF">PHYBOEH_009068</name>
</gene>